<gene>
    <name evidence="1" type="ORF">CAMRE0001_2514</name>
</gene>
<dbReference type="Proteomes" id="UP000003082">
    <property type="component" value="Unassembled WGS sequence"/>
</dbReference>
<proteinExistence type="predicted"/>
<evidence type="ECO:0000313" key="2">
    <source>
        <dbReference type="Proteomes" id="UP000003082"/>
    </source>
</evidence>
<organism evidence="1 2">
    <name type="scientific">Campylobacter rectus RM3267</name>
    <dbReference type="NCBI Taxonomy" id="553218"/>
    <lineage>
        <taxon>Bacteria</taxon>
        <taxon>Pseudomonadati</taxon>
        <taxon>Campylobacterota</taxon>
        <taxon>Epsilonproteobacteria</taxon>
        <taxon>Campylobacterales</taxon>
        <taxon>Campylobacteraceae</taxon>
        <taxon>Campylobacter</taxon>
    </lineage>
</organism>
<protein>
    <submittedName>
        <fullName evidence="1">Uncharacterized protein</fullName>
    </submittedName>
</protein>
<keyword evidence="2" id="KW-1185">Reference proteome</keyword>
<reference evidence="1 2" key="1">
    <citation type="submission" date="2008-08" db="EMBL/GenBank/DDBJ databases">
        <authorList>
            <person name="Madupu R."/>
            <person name="Durkin A.S."/>
            <person name="Torralba M."/>
            <person name="Methe B."/>
            <person name="Sutton G.G."/>
            <person name="Strausberg R.L."/>
            <person name="Nelson K.E."/>
        </authorList>
    </citation>
    <scope>NUCLEOTIDE SEQUENCE [LARGE SCALE GENOMIC DNA]</scope>
    <source>
        <strain evidence="1 2">RM3267</strain>
    </source>
</reference>
<accession>B9D5E8</accession>
<comment type="caution">
    <text evidence="1">The sequence shown here is derived from an EMBL/GenBank/DDBJ whole genome shotgun (WGS) entry which is preliminary data.</text>
</comment>
<evidence type="ECO:0000313" key="1">
    <source>
        <dbReference type="EMBL" id="EEF12788.1"/>
    </source>
</evidence>
<dbReference type="EMBL" id="ACFU01000038">
    <property type="protein sequence ID" value="EEF12788.1"/>
    <property type="molecule type" value="Genomic_DNA"/>
</dbReference>
<name>B9D5E8_CAMRE</name>
<dbReference type="AlphaFoldDB" id="B9D5E8"/>
<sequence length="50" mass="5489">MHFHRNLFAFASPNLFSARGGFSPPKITAVPHGLLPDPTCVNLIIRYVPA</sequence>